<dbReference type="Gene3D" id="3.30.300.30">
    <property type="match status" value="1"/>
</dbReference>
<dbReference type="PROSITE" id="PS00455">
    <property type="entry name" value="AMP_BINDING"/>
    <property type="match status" value="1"/>
</dbReference>
<dbReference type="CDD" id="cd05931">
    <property type="entry name" value="FAAL"/>
    <property type="match status" value="1"/>
</dbReference>
<accession>A0A644V6J4</accession>
<dbReference type="Pfam" id="PF00550">
    <property type="entry name" value="PP-binding"/>
    <property type="match status" value="1"/>
</dbReference>
<dbReference type="EMBL" id="VSSQ01000230">
    <property type="protein sequence ID" value="MPL86966.1"/>
    <property type="molecule type" value="Genomic_DNA"/>
</dbReference>
<dbReference type="Gene3D" id="3.40.50.12780">
    <property type="entry name" value="N-terminal domain of ligase-like"/>
    <property type="match status" value="1"/>
</dbReference>
<evidence type="ECO:0000313" key="6">
    <source>
        <dbReference type="EMBL" id="MPL86966.1"/>
    </source>
</evidence>
<dbReference type="EC" id="6.2.1.-" evidence="6"/>
<dbReference type="PANTHER" id="PTHR22754:SF32">
    <property type="entry name" value="DISCO-INTERACTING PROTEIN 2"/>
    <property type="match status" value="1"/>
</dbReference>
<gene>
    <name evidence="6" type="ORF">SDC9_32953</name>
</gene>
<feature type="domain" description="Carrier" evidence="5">
    <location>
        <begin position="599"/>
        <end position="676"/>
    </location>
</feature>
<protein>
    <submittedName>
        <fullName evidence="6">Long-chain-fatty-acid--AMP ligase FadD32</fullName>
        <ecNumber evidence="6">6.2.1.-</ecNumber>
    </submittedName>
</protein>
<dbReference type="Pfam" id="PF23024">
    <property type="entry name" value="AMP-dom_DIP2-like"/>
    <property type="match status" value="1"/>
</dbReference>
<dbReference type="InterPro" id="IPR009081">
    <property type="entry name" value="PP-bd_ACP"/>
</dbReference>
<sequence length="679" mass="75744">MPESAGYFTLPGNLKVVPERFTISEVLHLRALQHPDKPVFTYLHDGIHARETVTFREFDEQVTALAQRLEGKSLKGGRVLMFYPPGIDFLRALFACLRSGIVAVPAYPPRKNRKLNRIHAIVKDCSPAAILATDSIARDLERNFSEDELLSKIPWLITNTENQESTGTFSFSPAPGDLAFIQYTSGSTGTPKGVMISHRNIMVNSRNLHLHFHTNDSSRSVMWLPQFHDMGLLLGVFQPVFTGYHAVFMSPVSFAGKPYNWLKAITDYKGTFSGGPNFAFDHCVEKISPEERATLDLSSLRMVFNGAEPVRYETLQRFSETFRESGLPQGVLFPGYGMAETTLSIAVSDKGTKRPYLSVDSSQLRENRVVPVEDQHPLAVKIVTNGAAQGDTEIMIADPDTLMPASHEQVGEILVSGLSVAMGYWNNEALNNEIFRVIIPGREGKTWLRTGDLGFIYEGELYITGRIKDIIIIRGRNYYPQDIELIAEGSHLSVRKNYCAAFSVEHKGEEQLCIVAELQRTFLRRPDTAAITESIAEAVAGEFEIRPWKVILIKTGSLEKTSSGKIMRRAAKEALLSGTLEIIAQKQFEQESLPADYPLPETGSLSEFMINWASGRLNGGMPVDRNKPLVSYGLDSIRAVELSDETSRIFGFEWPPYLFFEGLTIAEMAEEGEKLMKKG</sequence>
<proteinExistence type="inferred from homology"/>
<dbReference type="SUPFAM" id="SSF56801">
    <property type="entry name" value="Acetyl-CoA synthetase-like"/>
    <property type="match status" value="1"/>
</dbReference>
<dbReference type="Gene3D" id="1.10.1200.10">
    <property type="entry name" value="ACP-like"/>
    <property type="match status" value="1"/>
</dbReference>
<dbReference type="AlphaFoldDB" id="A0A644V6J4"/>
<dbReference type="InterPro" id="IPR042099">
    <property type="entry name" value="ANL_N_sf"/>
</dbReference>
<dbReference type="GO" id="GO:0071766">
    <property type="term" value="P:Actinobacterium-type cell wall biogenesis"/>
    <property type="evidence" value="ECO:0007669"/>
    <property type="project" value="UniProtKB-ARBA"/>
</dbReference>
<dbReference type="FunFam" id="3.40.50.12780:FF:000013">
    <property type="entry name" value="Long-chain-fatty-acid--AMP ligase FadD32"/>
    <property type="match status" value="1"/>
</dbReference>
<organism evidence="6">
    <name type="scientific">bioreactor metagenome</name>
    <dbReference type="NCBI Taxonomy" id="1076179"/>
    <lineage>
        <taxon>unclassified sequences</taxon>
        <taxon>metagenomes</taxon>
        <taxon>ecological metagenomes</taxon>
    </lineage>
</organism>
<comment type="caution">
    <text evidence="6">The sequence shown here is derived from an EMBL/GenBank/DDBJ whole genome shotgun (WGS) entry which is preliminary data.</text>
</comment>
<dbReference type="GO" id="GO:0006633">
    <property type="term" value="P:fatty acid biosynthetic process"/>
    <property type="evidence" value="ECO:0007669"/>
    <property type="project" value="TreeGrafter"/>
</dbReference>
<dbReference type="InterPro" id="IPR000873">
    <property type="entry name" value="AMP-dep_synth/lig_dom"/>
</dbReference>
<dbReference type="InterPro" id="IPR020845">
    <property type="entry name" value="AMP-binding_CS"/>
</dbReference>
<dbReference type="InterPro" id="IPR040097">
    <property type="entry name" value="FAAL/FAAC"/>
</dbReference>
<dbReference type="SUPFAM" id="SSF47336">
    <property type="entry name" value="ACP-like"/>
    <property type="match status" value="1"/>
</dbReference>
<keyword evidence="2 6" id="KW-0436">Ligase</keyword>
<reference evidence="6" key="1">
    <citation type="submission" date="2019-08" db="EMBL/GenBank/DDBJ databases">
        <authorList>
            <person name="Kucharzyk K."/>
            <person name="Murdoch R.W."/>
            <person name="Higgins S."/>
            <person name="Loffler F."/>
        </authorList>
    </citation>
    <scope>NUCLEOTIDE SEQUENCE</scope>
</reference>
<comment type="similarity">
    <text evidence="1">Belongs to the ATP-dependent AMP-binding enzyme family.</text>
</comment>
<dbReference type="Pfam" id="PF00501">
    <property type="entry name" value="AMP-binding"/>
    <property type="match status" value="1"/>
</dbReference>
<name>A0A644V6J4_9ZZZZ</name>
<dbReference type="GO" id="GO:0070566">
    <property type="term" value="F:adenylyltransferase activity"/>
    <property type="evidence" value="ECO:0007669"/>
    <property type="project" value="TreeGrafter"/>
</dbReference>
<dbReference type="InterPro" id="IPR036736">
    <property type="entry name" value="ACP-like_sf"/>
</dbReference>
<evidence type="ECO:0000256" key="3">
    <source>
        <dbReference type="ARBA" id="ARBA00022832"/>
    </source>
</evidence>
<dbReference type="GO" id="GO:0005886">
    <property type="term" value="C:plasma membrane"/>
    <property type="evidence" value="ECO:0007669"/>
    <property type="project" value="TreeGrafter"/>
</dbReference>
<evidence type="ECO:0000256" key="4">
    <source>
        <dbReference type="ARBA" id="ARBA00023098"/>
    </source>
</evidence>
<keyword evidence="3" id="KW-0276">Fatty acid metabolism</keyword>
<dbReference type="PANTHER" id="PTHR22754">
    <property type="entry name" value="DISCO-INTERACTING PROTEIN 2 DIP2 -RELATED"/>
    <property type="match status" value="1"/>
</dbReference>
<evidence type="ECO:0000256" key="1">
    <source>
        <dbReference type="ARBA" id="ARBA00006432"/>
    </source>
</evidence>
<evidence type="ECO:0000259" key="5">
    <source>
        <dbReference type="PROSITE" id="PS50075"/>
    </source>
</evidence>
<dbReference type="InterPro" id="IPR045851">
    <property type="entry name" value="AMP-bd_C_sf"/>
</dbReference>
<dbReference type="GO" id="GO:0016874">
    <property type="term" value="F:ligase activity"/>
    <property type="evidence" value="ECO:0007669"/>
    <property type="project" value="UniProtKB-KW"/>
</dbReference>
<keyword evidence="4" id="KW-0443">Lipid metabolism</keyword>
<evidence type="ECO:0000256" key="2">
    <source>
        <dbReference type="ARBA" id="ARBA00022598"/>
    </source>
</evidence>
<dbReference type="InterPro" id="IPR025110">
    <property type="entry name" value="AMP-bd_C"/>
</dbReference>
<dbReference type="PROSITE" id="PS50075">
    <property type="entry name" value="CARRIER"/>
    <property type="match status" value="1"/>
</dbReference>